<evidence type="ECO:0000256" key="2">
    <source>
        <dbReference type="ARBA" id="ARBA00009403"/>
    </source>
</evidence>
<evidence type="ECO:0000313" key="7">
    <source>
        <dbReference type="EMBL" id="VDH95985.1"/>
    </source>
</evidence>
<comment type="similarity">
    <text evidence="2">Belongs to the cystatin family.</text>
</comment>
<dbReference type="GO" id="GO:0005829">
    <property type="term" value="C:cytosol"/>
    <property type="evidence" value="ECO:0007669"/>
    <property type="project" value="TreeGrafter"/>
</dbReference>
<comment type="caution">
    <text evidence="7">The sequence shown here is derived from an EMBL/GenBank/DDBJ whole genome shotgun (WGS) entry which is preliminary data.</text>
</comment>
<reference evidence="7" key="1">
    <citation type="submission" date="2018-11" db="EMBL/GenBank/DDBJ databases">
        <authorList>
            <person name="Alioto T."/>
            <person name="Alioto T."/>
        </authorList>
    </citation>
    <scope>NUCLEOTIDE SEQUENCE</scope>
</reference>
<keyword evidence="4" id="KW-0646">Protease inhibitor</keyword>
<evidence type="ECO:0000256" key="1">
    <source>
        <dbReference type="ARBA" id="ARBA00004496"/>
    </source>
</evidence>
<name>A0A8B6BWY3_MYTGA</name>
<dbReference type="InterPro" id="IPR018073">
    <property type="entry name" value="Prot_inh_cystat_CS"/>
</dbReference>
<dbReference type="Pfam" id="PF00031">
    <property type="entry name" value="Cystatin"/>
    <property type="match status" value="1"/>
</dbReference>
<organism evidence="7 8">
    <name type="scientific">Mytilus galloprovincialis</name>
    <name type="common">Mediterranean mussel</name>
    <dbReference type="NCBI Taxonomy" id="29158"/>
    <lineage>
        <taxon>Eukaryota</taxon>
        <taxon>Metazoa</taxon>
        <taxon>Spiralia</taxon>
        <taxon>Lophotrochozoa</taxon>
        <taxon>Mollusca</taxon>
        <taxon>Bivalvia</taxon>
        <taxon>Autobranchia</taxon>
        <taxon>Pteriomorphia</taxon>
        <taxon>Mytilida</taxon>
        <taxon>Mytiloidea</taxon>
        <taxon>Mytilidae</taxon>
        <taxon>Mytilinae</taxon>
        <taxon>Mytilus</taxon>
    </lineage>
</organism>
<evidence type="ECO:0000256" key="3">
    <source>
        <dbReference type="ARBA" id="ARBA00022490"/>
    </source>
</evidence>
<comment type="subcellular location">
    <subcellularLocation>
        <location evidence="1">Cytoplasm</location>
    </subcellularLocation>
</comment>
<dbReference type="InterPro" id="IPR000010">
    <property type="entry name" value="Cystatin_dom"/>
</dbReference>
<dbReference type="PANTHER" id="PTHR11414">
    <property type="entry name" value="CYSTATIN FAMILY MEMBER"/>
    <property type="match status" value="1"/>
</dbReference>
<accession>A0A8B6BWY3</accession>
<feature type="domain" description="Cystatin" evidence="6">
    <location>
        <begin position="1"/>
        <end position="98"/>
    </location>
</feature>
<sequence length="98" mass="10756">MMCGGLGNIVDADDDVKVLVEQLTGAVNEKTGKNYGKLAALKYGTQVVAGTNYFVKVKSDDGSILHLRIYQPLPHTNQPAELHSVQENKSEEETLTYF</sequence>
<evidence type="ECO:0000256" key="5">
    <source>
        <dbReference type="ARBA" id="ARBA00022704"/>
    </source>
</evidence>
<dbReference type="PROSITE" id="PS00287">
    <property type="entry name" value="CYSTATIN"/>
    <property type="match status" value="1"/>
</dbReference>
<dbReference type="CDD" id="cd00042">
    <property type="entry name" value="CY"/>
    <property type="match status" value="1"/>
</dbReference>
<dbReference type="Gene3D" id="3.10.450.10">
    <property type="match status" value="1"/>
</dbReference>
<dbReference type="FunFam" id="3.10.450.10:FF:000001">
    <property type="entry name" value="Cystatin-A"/>
    <property type="match status" value="1"/>
</dbReference>
<protein>
    <submittedName>
        <fullName evidence="7">Cystatin-A/B</fullName>
    </submittedName>
</protein>
<dbReference type="PANTHER" id="PTHR11414:SF21">
    <property type="entry name" value="CYSTATIN 14A, TANDEM DUPLICATE 1-RELATED"/>
    <property type="match status" value="1"/>
</dbReference>
<keyword evidence="3" id="KW-0963">Cytoplasm</keyword>
<proteinExistence type="inferred from homology"/>
<evidence type="ECO:0000256" key="4">
    <source>
        <dbReference type="ARBA" id="ARBA00022690"/>
    </source>
</evidence>
<dbReference type="AlphaFoldDB" id="A0A8B6BWY3"/>
<dbReference type="GO" id="GO:0004869">
    <property type="term" value="F:cysteine-type endopeptidase inhibitor activity"/>
    <property type="evidence" value="ECO:0007669"/>
    <property type="project" value="UniProtKB-KW"/>
</dbReference>
<gene>
    <name evidence="7" type="ORF">MGAL_10B028728</name>
</gene>
<dbReference type="SMART" id="SM00043">
    <property type="entry name" value="CY"/>
    <property type="match status" value="1"/>
</dbReference>
<dbReference type="PRINTS" id="PR00295">
    <property type="entry name" value="STEFINA"/>
</dbReference>
<dbReference type="SUPFAM" id="SSF54403">
    <property type="entry name" value="Cystatin/monellin"/>
    <property type="match status" value="1"/>
</dbReference>
<keyword evidence="5" id="KW-0789">Thiol protease inhibitor</keyword>
<evidence type="ECO:0000259" key="6">
    <source>
        <dbReference type="SMART" id="SM00043"/>
    </source>
</evidence>
<dbReference type="InterPro" id="IPR001713">
    <property type="entry name" value="Prot_inh_stefin"/>
</dbReference>
<dbReference type="EMBL" id="UYJE01000741">
    <property type="protein sequence ID" value="VDH95985.1"/>
    <property type="molecule type" value="Genomic_DNA"/>
</dbReference>
<dbReference type="InterPro" id="IPR046350">
    <property type="entry name" value="Cystatin_sf"/>
</dbReference>
<dbReference type="Proteomes" id="UP000596742">
    <property type="component" value="Unassembled WGS sequence"/>
</dbReference>
<keyword evidence="8" id="KW-1185">Reference proteome</keyword>
<evidence type="ECO:0000313" key="8">
    <source>
        <dbReference type="Proteomes" id="UP000596742"/>
    </source>
</evidence>